<reference evidence="12 13" key="1">
    <citation type="journal article" date="2023" name="Plants (Basel)">
        <title>Bridging the Gap: Combining Genomics and Transcriptomics Approaches to Understand Stylosanthes scabra, an Orphan Legume from the Brazilian Caatinga.</title>
        <authorList>
            <person name="Ferreira-Neto J.R.C."/>
            <person name="da Silva M.D."/>
            <person name="Binneck E."/>
            <person name="de Melo N.F."/>
            <person name="da Silva R.H."/>
            <person name="de Melo A.L.T.M."/>
            <person name="Pandolfi V."/>
            <person name="Bustamante F.O."/>
            <person name="Brasileiro-Vidal A.C."/>
            <person name="Benko-Iseppon A.M."/>
        </authorList>
    </citation>
    <scope>NUCLEOTIDE SEQUENCE [LARGE SCALE GENOMIC DNA]</scope>
    <source>
        <tissue evidence="12">Leaves</tissue>
    </source>
</reference>
<dbReference type="SUPFAM" id="SSF47699">
    <property type="entry name" value="Bifunctional inhibitor/lipid-transfer protein/seed storage 2S albumin"/>
    <property type="match status" value="1"/>
</dbReference>
<dbReference type="SMART" id="SM00499">
    <property type="entry name" value="AAI"/>
    <property type="match status" value="1"/>
</dbReference>
<proteinExistence type="inferred from homology"/>
<feature type="compositionally biased region" description="Polar residues" evidence="9">
    <location>
        <begin position="145"/>
        <end position="160"/>
    </location>
</feature>
<dbReference type="CDD" id="cd00010">
    <property type="entry name" value="AAI_LTSS"/>
    <property type="match status" value="1"/>
</dbReference>
<evidence type="ECO:0000256" key="6">
    <source>
        <dbReference type="ARBA" id="ARBA00023157"/>
    </source>
</evidence>
<evidence type="ECO:0000256" key="1">
    <source>
        <dbReference type="ARBA" id="ARBA00004609"/>
    </source>
</evidence>
<evidence type="ECO:0000256" key="8">
    <source>
        <dbReference type="ARBA" id="ARBA00023288"/>
    </source>
</evidence>
<accession>A0ABU6UE68</accession>
<keyword evidence="13" id="KW-1185">Reference proteome</keyword>
<dbReference type="InterPro" id="IPR016140">
    <property type="entry name" value="Bifunc_inhib/LTP/seed_store"/>
</dbReference>
<evidence type="ECO:0000256" key="2">
    <source>
        <dbReference type="ARBA" id="ARBA00009748"/>
    </source>
</evidence>
<keyword evidence="5 10" id="KW-0732">Signal</keyword>
<feature type="region of interest" description="Disordered" evidence="9">
    <location>
        <begin position="126"/>
        <end position="187"/>
    </location>
</feature>
<keyword evidence="4" id="KW-0472">Membrane</keyword>
<feature type="chain" id="PRO_5046316232" description="Bifunctional inhibitor/plant lipid transfer protein/seed storage helical domain-containing protein" evidence="10">
    <location>
        <begin position="31"/>
        <end position="187"/>
    </location>
</feature>
<dbReference type="Gene3D" id="1.10.110.10">
    <property type="entry name" value="Plant lipid-transfer and hydrophobic proteins"/>
    <property type="match status" value="1"/>
</dbReference>
<dbReference type="PANTHER" id="PTHR33044">
    <property type="entry name" value="BIFUNCTIONAL INHIBITOR/LIPID-TRANSFER PROTEIN/SEED STORAGE 2S ALBUMIN SUPERFAMILY PROTEIN-RELATED"/>
    <property type="match status" value="1"/>
</dbReference>
<keyword evidence="3" id="KW-1003">Cell membrane</keyword>
<keyword evidence="7" id="KW-0325">Glycoprotein</keyword>
<keyword evidence="8" id="KW-0449">Lipoprotein</keyword>
<feature type="compositionally biased region" description="Basic residues" evidence="9">
    <location>
        <begin position="169"/>
        <end position="180"/>
    </location>
</feature>
<evidence type="ECO:0000256" key="4">
    <source>
        <dbReference type="ARBA" id="ARBA00022622"/>
    </source>
</evidence>
<dbReference type="Pfam" id="PF14368">
    <property type="entry name" value="LTP_2"/>
    <property type="match status" value="1"/>
</dbReference>
<evidence type="ECO:0000256" key="5">
    <source>
        <dbReference type="ARBA" id="ARBA00022729"/>
    </source>
</evidence>
<evidence type="ECO:0000313" key="12">
    <source>
        <dbReference type="EMBL" id="MED6159336.1"/>
    </source>
</evidence>
<dbReference type="InterPro" id="IPR036312">
    <property type="entry name" value="Bifun_inhib/LTP/seed_sf"/>
</dbReference>
<feature type="signal peptide" evidence="10">
    <location>
        <begin position="1"/>
        <end position="30"/>
    </location>
</feature>
<organism evidence="12 13">
    <name type="scientific">Stylosanthes scabra</name>
    <dbReference type="NCBI Taxonomy" id="79078"/>
    <lineage>
        <taxon>Eukaryota</taxon>
        <taxon>Viridiplantae</taxon>
        <taxon>Streptophyta</taxon>
        <taxon>Embryophyta</taxon>
        <taxon>Tracheophyta</taxon>
        <taxon>Spermatophyta</taxon>
        <taxon>Magnoliopsida</taxon>
        <taxon>eudicotyledons</taxon>
        <taxon>Gunneridae</taxon>
        <taxon>Pentapetalae</taxon>
        <taxon>rosids</taxon>
        <taxon>fabids</taxon>
        <taxon>Fabales</taxon>
        <taxon>Fabaceae</taxon>
        <taxon>Papilionoideae</taxon>
        <taxon>50 kb inversion clade</taxon>
        <taxon>dalbergioids sensu lato</taxon>
        <taxon>Dalbergieae</taxon>
        <taxon>Pterocarpus clade</taxon>
        <taxon>Stylosanthes</taxon>
    </lineage>
</organism>
<keyword evidence="4" id="KW-0336">GPI-anchor</keyword>
<dbReference type="EMBL" id="JASCZI010121058">
    <property type="protein sequence ID" value="MED6159336.1"/>
    <property type="molecule type" value="Genomic_DNA"/>
</dbReference>
<evidence type="ECO:0000259" key="11">
    <source>
        <dbReference type="SMART" id="SM00499"/>
    </source>
</evidence>
<sequence>MGQLKTTFQITMMISTILIIIMASLNLVKGQITTPCTTSMITNFTPCANFITGSSSNGLTPSSSCCDSLRSLISDSIDCACLVISANAPIPLPINSVLSPLLPKACNLNELPLQCKASGSPLPAPGPAVLGSNNQSLRPIAESPLSPQASETSNSETSQPPLAPDAAKSKTKKKHKHSRKIHEYSYH</sequence>
<protein>
    <recommendedName>
        <fullName evidence="11">Bifunctional inhibitor/plant lipid transfer protein/seed storage helical domain-containing protein</fullName>
    </recommendedName>
</protein>
<comment type="similarity">
    <text evidence="2">Belongs to the plant LTP family.</text>
</comment>
<evidence type="ECO:0000256" key="9">
    <source>
        <dbReference type="SAM" id="MobiDB-lite"/>
    </source>
</evidence>
<feature type="domain" description="Bifunctional inhibitor/plant lipid transfer protein/seed storage helical" evidence="11">
    <location>
        <begin position="36"/>
        <end position="115"/>
    </location>
</feature>
<keyword evidence="6" id="KW-1015">Disulfide bond</keyword>
<name>A0ABU6UE68_9FABA</name>
<comment type="subcellular location">
    <subcellularLocation>
        <location evidence="1">Cell membrane</location>
        <topology evidence="1">Lipid-anchor</topology>
        <topology evidence="1">GPI-anchor</topology>
    </subcellularLocation>
</comment>
<evidence type="ECO:0000313" key="13">
    <source>
        <dbReference type="Proteomes" id="UP001341840"/>
    </source>
</evidence>
<dbReference type="InterPro" id="IPR043325">
    <property type="entry name" value="LTSS"/>
</dbReference>
<evidence type="ECO:0000256" key="7">
    <source>
        <dbReference type="ARBA" id="ARBA00023180"/>
    </source>
</evidence>
<dbReference type="Proteomes" id="UP001341840">
    <property type="component" value="Unassembled WGS sequence"/>
</dbReference>
<comment type="caution">
    <text evidence="12">The sequence shown here is derived from an EMBL/GenBank/DDBJ whole genome shotgun (WGS) entry which is preliminary data.</text>
</comment>
<gene>
    <name evidence="12" type="ORF">PIB30_041413</name>
</gene>
<evidence type="ECO:0000256" key="3">
    <source>
        <dbReference type="ARBA" id="ARBA00022475"/>
    </source>
</evidence>
<evidence type="ECO:0000256" key="10">
    <source>
        <dbReference type="SAM" id="SignalP"/>
    </source>
</evidence>